<sequence>MRAFVSLAFLLSLPASAALANPLAEVICDTTPRMRDRLEHQFGTRQEATGLRGPEEIMEVWTDTRGDWTLVMTYATGTSCIVAMGEDWQQTHRKDPA</sequence>
<gene>
    <name evidence="2" type="ORF">ATO3_15895</name>
</gene>
<feature type="signal peptide" evidence="1">
    <location>
        <begin position="1"/>
        <end position="17"/>
    </location>
</feature>
<dbReference type="RefSeq" id="WP_088650870.1">
    <property type="nucleotide sequence ID" value="NZ_AQQR01000006.1"/>
</dbReference>
<dbReference type="EMBL" id="AQQR01000006">
    <property type="protein sequence ID" value="OWU72555.1"/>
    <property type="molecule type" value="Genomic_DNA"/>
</dbReference>
<protein>
    <submittedName>
        <fullName evidence="2">Signal peptide protein</fullName>
    </submittedName>
</protein>
<keyword evidence="1" id="KW-0732">Signal</keyword>
<evidence type="ECO:0000256" key="1">
    <source>
        <dbReference type="SAM" id="SignalP"/>
    </source>
</evidence>
<reference evidence="2 3" key="1">
    <citation type="submission" date="2013-04" db="EMBL/GenBank/DDBJ databases">
        <title>Oceanicola sp. 22II1-22F33 Genome Sequencing.</title>
        <authorList>
            <person name="Lai Q."/>
            <person name="Li G."/>
            <person name="Shao Z."/>
        </authorList>
    </citation>
    <scope>NUCLEOTIDE SEQUENCE [LARGE SCALE GENOMIC DNA]</scope>
    <source>
        <strain evidence="2 3">22II1-22F33</strain>
    </source>
</reference>
<dbReference type="Proteomes" id="UP000215377">
    <property type="component" value="Unassembled WGS sequence"/>
</dbReference>
<dbReference type="AlphaFoldDB" id="A0A225NG65"/>
<accession>A0A225NG65</accession>
<organism evidence="2 3">
    <name type="scientific">Marinibacterium profundimaris</name>
    <dbReference type="NCBI Taxonomy" id="1679460"/>
    <lineage>
        <taxon>Bacteria</taxon>
        <taxon>Pseudomonadati</taxon>
        <taxon>Pseudomonadota</taxon>
        <taxon>Alphaproteobacteria</taxon>
        <taxon>Rhodobacterales</taxon>
        <taxon>Paracoccaceae</taxon>
        <taxon>Marinibacterium</taxon>
    </lineage>
</organism>
<keyword evidence="3" id="KW-1185">Reference proteome</keyword>
<feature type="chain" id="PRO_5013030862" evidence="1">
    <location>
        <begin position="18"/>
        <end position="97"/>
    </location>
</feature>
<comment type="caution">
    <text evidence="2">The sequence shown here is derived from an EMBL/GenBank/DDBJ whole genome shotgun (WGS) entry which is preliminary data.</text>
</comment>
<proteinExistence type="predicted"/>
<evidence type="ECO:0000313" key="2">
    <source>
        <dbReference type="EMBL" id="OWU72555.1"/>
    </source>
</evidence>
<name>A0A225NG65_9RHOB</name>
<dbReference type="OrthoDB" id="9810895at2"/>
<evidence type="ECO:0000313" key="3">
    <source>
        <dbReference type="Proteomes" id="UP000215377"/>
    </source>
</evidence>